<name>A0ABW1SZ72_9ACTN</name>
<dbReference type="InterPro" id="IPR036390">
    <property type="entry name" value="WH_DNA-bd_sf"/>
</dbReference>
<comment type="similarity">
    <text evidence="1">Belongs to the ROK (NagC/XylR) family.</text>
</comment>
<dbReference type="InterPro" id="IPR049874">
    <property type="entry name" value="ROK_cs"/>
</dbReference>
<dbReference type="RefSeq" id="WP_386764493.1">
    <property type="nucleotide sequence ID" value="NZ_JBHSTI010000008.1"/>
</dbReference>
<dbReference type="InterPro" id="IPR000600">
    <property type="entry name" value="ROK"/>
</dbReference>
<accession>A0ABW1SZ72</accession>
<dbReference type="PROSITE" id="PS01125">
    <property type="entry name" value="ROK"/>
    <property type="match status" value="1"/>
</dbReference>
<reference evidence="3" key="1">
    <citation type="journal article" date="2019" name="Int. J. Syst. Evol. Microbiol.">
        <title>The Global Catalogue of Microorganisms (GCM) 10K type strain sequencing project: providing services to taxonomists for standard genome sequencing and annotation.</title>
        <authorList>
            <consortium name="The Broad Institute Genomics Platform"/>
            <consortium name="The Broad Institute Genome Sequencing Center for Infectious Disease"/>
            <person name="Wu L."/>
            <person name="Ma J."/>
        </authorList>
    </citation>
    <scope>NUCLEOTIDE SEQUENCE [LARGE SCALE GENOMIC DNA]</scope>
    <source>
        <strain evidence="3">CGMCC 4.7317</strain>
    </source>
</reference>
<keyword evidence="3" id="KW-1185">Reference proteome</keyword>
<evidence type="ECO:0000313" key="3">
    <source>
        <dbReference type="Proteomes" id="UP001596138"/>
    </source>
</evidence>
<comment type="caution">
    <text evidence="2">The sequence shown here is derived from an EMBL/GenBank/DDBJ whole genome shotgun (WGS) entry which is preliminary data.</text>
</comment>
<dbReference type="Gene3D" id="3.30.420.40">
    <property type="match status" value="2"/>
</dbReference>
<dbReference type="Gene3D" id="1.10.10.10">
    <property type="entry name" value="Winged helix-like DNA-binding domain superfamily/Winged helix DNA-binding domain"/>
    <property type="match status" value="1"/>
</dbReference>
<dbReference type="SUPFAM" id="SSF46785">
    <property type="entry name" value="Winged helix' DNA-binding domain"/>
    <property type="match status" value="1"/>
</dbReference>
<proteinExistence type="inferred from homology"/>
<sequence length="442" mass="46955">MASDPEHEQALRGSGYRGGVVAEEQAQTLLQVLNLVRSGSAVTRPDLVRSSELGRAVITQRLEQLIELDLIVEGDVLAVPRGRSPRGLQFNKLRGFVLAADIGAQGMFVGLADLAGGILERVYLPNDISTGPEETLKTVIAEFDKILHNRQIFDVHLWGIGISIPGPVEFATGRAVSPPIMPGWNEFDIRGVMQDRYNVPVWIDNDVNVMALGELRAGAAVDHSDIVVVKISTGIGAGLVSNGVLHRGAQGSAGDIGHVKVSDDPTIQCRCGNTGCLEALASGWALARRGAELAARGESPFLAERAELRPLAAADVVAGAVSGDRASVVLMTESARLVGDTLARIVNFFNPSLILLGGRLMLAGDAYLATVRNIVYSRSLPLATRELVIAKVALGERAALHGATALALDEIFRPAYFAAWAGENRVPPVLPTEGREPRVTEG</sequence>
<dbReference type="Proteomes" id="UP001596138">
    <property type="component" value="Unassembled WGS sequence"/>
</dbReference>
<dbReference type="PANTHER" id="PTHR18964:SF173">
    <property type="entry name" value="GLUCOKINASE"/>
    <property type="match status" value="1"/>
</dbReference>
<dbReference type="InterPro" id="IPR043129">
    <property type="entry name" value="ATPase_NBD"/>
</dbReference>
<evidence type="ECO:0000256" key="1">
    <source>
        <dbReference type="ARBA" id="ARBA00006479"/>
    </source>
</evidence>
<evidence type="ECO:0000313" key="2">
    <source>
        <dbReference type="EMBL" id="MFC6237305.1"/>
    </source>
</evidence>
<dbReference type="Pfam" id="PF00480">
    <property type="entry name" value="ROK"/>
    <property type="match status" value="1"/>
</dbReference>
<dbReference type="EMBL" id="JBHSTI010000008">
    <property type="protein sequence ID" value="MFC6237305.1"/>
    <property type="molecule type" value="Genomic_DNA"/>
</dbReference>
<dbReference type="PANTHER" id="PTHR18964">
    <property type="entry name" value="ROK (REPRESSOR, ORF, KINASE) FAMILY"/>
    <property type="match status" value="1"/>
</dbReference>
<protein>
    <submittedName>
        <fullName evidence="2">ROK family protein</fullName>
    </submittedName>
</protein>
<dbReference type="SUPFAM" id="SSF53067">
    <property type="entry name" value="Actin-like ATPase domain"/>
    <property type="match status" value="1"/>
</dbReference>
<organism evidence="2 3">
    <name type="scientific">Longivirga aurantiaca</name>
    <dbReference type="NCBI Taxonomy" id="1837743"/>
    <lineage>
        <taxon>Bacteria</taxon>
        <taxon>Bacillati</taxon>
        <taxon>Actinomycetota</taxon>
        <taxon>Actinomycetes</taxon>
        <taxon>Sporichthyales</taxon>
        <taxon>Sporichthyaceae</taxon>
        <taxon>Longivirga</taxon>
    </lineage>
</organism>
<dbReference type="InterPro" id="IPR036388">
    <property type="entry name" value="WH-like_DNA-bd_sf"/>
</dbReference>
<gene>
    <name evidence="2" type="ORF">ACFQGU_05420</name>
</gene>